<dbReference type="EMBL" id="CAJVQB010028526">
    <property type="protein sequence ID" value="CAG8812574.1"/>
    <property type="molecule type" value="Genomic_DNA"/>
</dbReference>
<feature type="non-terminal residue" evidence="1">
    <location>
        <position position="1"/>
    </location>
</feature>
<name>A0ABN7W1V8_GIGMA</name>
<dbReference type="Proteomes" id="UP000789901">
    <property type="component" value="Unassembled WGS sequence"/>
</dbReference>
<comment type="caution">
    <text evidence="1">The sequence shown here is derived from an EMBL/GenBank/DDBJ whole genome shotgun (WGS) entry which is preliminary data.</text>
</comment>
<accession>A0ABN7W1V8</accession>
<evidence type="ECO:0000313" key="2">
    <source>
        <dbReference type="Proteomes" id="UP000789901"/>
    </source>
</evidence>
<keyword evidence="2" id="KW-1185">Reference proteome</keyword>
<protein>
    <submittedName>
        <fullName evidence="1">26523_t:CDS:1</fullName>
    </submittedName>
</protein>
<feature type="non-terminal residue" evidence="1">
    <location>
        <position position="83"/>
    </location>
</feature>
<gene>
    <name evidence="1" type="ORF">GMARGA_LOCUS25598</name>
</gene>
<sequence length="83" mass="9906">MQAEEYIGNKKNDKEQIKVWTDRCCQNNRKTNTKASISIYFNDSKKISERLLDLVYRINDLIKEHNNNIKFIYVKSYSGNKEN</sequence>
<reference evidence="1 2" key="1">
    <citation type="submission" date="2021-06" db="EMBL/GenBank/DDBJ databases">
        <authorList>
            <person name="Kallberg Y."/>
            <person name="Tangrot J."/>
            <person name="Rosling A."/>
        </authorList>
    </citation>
    <scope>NUCLEOTIDE SEQUENCE [LARGE SCALE GENOMIC DNA]</scope>
    <source>
        <strain evidence="1 2">120-4 pot B 10/14</strain>
    </source>
</reference>
<evidence type="ECO:0000313" key="1">
    <source>
        <dbReference type="EMBL" id="CAG8812574.1"/>
    </source>
</evidence>
<proteinExistence type="predicted"/>
<organism evidence="1 2">
    <name type="scientific">Gigaspora margarita</name>
    <dbReference type="NCBI Taxonomy" id="4874"/>
    <lineage>
        <taxon>Eukaryota</taxon>
        <taxon>Fungi</taxon>
        <taxon>Fungi incertae sedis</taxon>
        <taxon>Mucoromycota</taxon>
        <taxon>Glomeromycotina</taxon>
        <taxon>Glomeromycetes</taxon>
        <taxon>Diversisporales</taxon>
        <taxon>Gigasporaceae</taxon>
        <taxon>Gigaspora</taxon>
    </lineage>
</organism>